<comment type="caution">
    <text evidence="1">The sequence shown here is derived from an EMBL/GenBank/DDBJ whole genome shotgun (WGS) entry which is preliminary data.</text>
</comment>
<keyword evidence="2" id="KW-1185">Reference proteome</keyword>
<sequence>MQASVSSRPQGIIAMVTVIAFLLERFTNVKSQAESAYRRKWRNKMRSAVTYEEWSHAAKMLDKETPKTRECSLYDEELVRKRLQEPKHRRRQGCLRDIIF</sequence>
<accession>A0ACC2MKX0</accession>
<dbReference type="Proteomes" id="UP001234297">
    <property type="component" value="Chromosome 2"/>
</dbReference>
<proteinExistence type="predicted"/>
<gene>
    <name evidence="1" type="ORF">MRB53_008016</name>
</gene>
<reference evidence="1 2" key="1">
    <citation type="journal article" date="2022" name="Hortic Res">
        <title>A haplotype resolved chromosomal level avocado genome allows analysis of novel avocado genes.</title>
        <authorList>
            <person name="Nath O."/>
            <person name="Fletcher S.J."/>
            <person name="Hayward A."/>
            <person name="Shaw L.M."/>
            <person name="Masouleh A.K."/>
            <person name="Furtado A."/>
            <person name="Henry R.J."/>
            <person name="Mitter N."/>
        </authorList>
    </citation>
    <scope>NUCLEOTIDE SEQUENCE [LARGE SCALE GENOMIC DNA]</scope>
    <source>
        <strain evidence="2">cv. Hass</strain>
    </source>
</reference>
<dbReference type="EMBL" id="CM056810">
    <property type="protein sequence ID" value="KAJ8646268.1"/>
    <property type="molecule type" value="Genomic_DNA"/>
</dbReference>
<evidence type="ECO:0000313" key="1">
    <source>
        <dbReference type="EMBL" id="KAJ8646268.1"/>
    </source>
</evidence>
<organism evidence="1 2">
    <name type="scientific">Persea americana</name>
    <name type="common">Avocado</name>
    <dbReference type="NCBI Taxonomy" id="3435"/>
    <lineage>
        <taxon>Eukaryota</taxon>
        <taxon>Viridiplantae</taxon>
        <taxon>Streptophyta</taxon>
        <taxon>Embryophyta</taxon>
        <taxon>Tracheophyta</taxon>
        <taxon>Spermatophyta</taxon>
        <taxon>Magnoliopsida</taxon>
        <taxon>Magnoliidae</taxon>
        <taxon>Laurales</taxon>
        <taxon>Lauraceae</taxon>
        <taxon>Persea</taxon>
    </lineage>
</organism>
<evidence type="ECO:0000313" key="2">
    <source>
        <dbReference type="Proteomes" id="UP001234297"/>
    </source>
</evidence>
<name>A0ACC2MKX0_PERAE</name>
<protein>
    <submittedName>
        <fullName evidence="1">Uncharacterized protein</fullName>
    </submittedName>
</protein>